<organism evidence="2 3">
    <name type="scientific">Candidatus Colwellbacteria bacterium CG10_big_fil_rev_8_21_14_0_10_41_28</name>
    <dbReference type="NCBI Taxonomy" id="1974539"/>
    <lineage>
        <taxon>Bacteria</taxon>
        <taxon>Candidatus Colwelliibacteriota</taxon>
    </lineage>
</organism>
<feature type="transmembrane region" description="Helical" evidence="1">
    <location>
        <begin position="6"/>
        <end position="23"/>
    </location>
</feature>
<dbReference type="AlphaFoldDB" id="A0A2H0VHN5"/>
<evidence type="ECO:0008006" key="4">
    <source>
        <dbReference type="Google" id="ProtNLM"/>
    </source>
</evidence>
<proteinExistence type="predicted"/>
<name>A0A2H0VHN5_9BACT</name>
<dbReference type="Proteomes" id="UP000230776">
    <property type="component" value="Unassembled WGS sequence"/>
</dbReference>
<keyword evidence="1" id="KW-0472">Membrane</keyword>
<accession>A0A2H0VHN5</accession>
<feature type="non-terminal residue" evidence="2">
    <location>
        <position position="1"/>
    </location>
</feature>
<protein>
    <recommendedName>
        <fullName evidence="4">PrsW family intramembrane metalloprotease</fullName>
    </recommendedName>
</protein>
<keyword evidence="1" id="KW-1133">Transmembrane helix</keyword>
<evidence type="ECO:0000256" key="1">
    <source>
        <dbReference type="SAM" id="Phobius"/>
    </source>
</evidence>
<evidence type="ECO:0000313" key="3">
    <source>
        <dbReference type="Proteomes" id="UP000230776"/>
    </source>
</evidence>
<reference evidence="3" key="1">
    <citation type="submission" date="2017-09" db="EMBL/GenBank/DDBJ databases">
        <title>Depth-based differentiation of microbial function through sediment-hosted aquifers and enrichment of novel symbionts in the deep terrestrial subsurface.</title>
        <authorList>
            <person name="Probst A.J."/>
            <person name="Ladd B."/>
            <person name="Jarett J.K."/>
            <person name="Geller-Mcgrath D.E."/>
            <person name="Sieber C.M.K."/>
            <person name="Emerson J.B."/>
            <person name="Anantharaman K."/>
            <person name="Thomas B.C."/>
            <person name="Malmstrom R."/>
            <person name="Stieglmeier M."/>
            <person name="Klingl A."/>
            <person name="Woyke T."/>
            <person name="Ryan C.M."/>
            <person name="Banfield J.F."/>
        </authorList>
    </citation>
    <scope>NUCLEOTIDE SEQUENCE [LARGE SCALE GENOMIC DNA]</scope>
</reference>
<dbReference type="EMBL" id="PFAG01000008">
    <property type="protein sequence ID" value="PIR98612.1"/>
    <property type="molecule type" value="Genomic_DNA"/>
</dbReference>
<comment type="caution">
    <text evidence="2">The sequence shown here is derived from an EMBL/GenBank/DDBJ whole genome shotgun (WGS) entry which is preliminary data.</text>
</comment>
<keyword evidence="1" id="KW-0812">Transmembrane</keyword>
<evidence type="ECO:0000313" key="2">
    <source>
        <dbReference type="EMBL" id="PIR98612.1"/>
    </source>
</evidence>
<gene>
    <name evidence="2" type="ORF">COT88_00560</name>
</gene>
<feature type="transmembrane region" description="Helical" evidence="1">
    <location>
        <begin position="55"/>
        <end position="71"/>
    </location>
</feature>
<sequence>ETTIIRGIGATLLHALASGILAFHWVRHSVLLGLLNASILHASFNYLILRIEGDAKIYATLILVVAALFLFRDFEIIKHPKEKLLKTRI</sequence>